<evidence type="ECO:0000256" key="4">
    <source>
        <dbReference type="ARBA" id="ARBA00022989"/>
    </source>
</evidence>
<evidence type="ECO:0000256" key="3">
    <source>
        <dbReference type="ARBA" id="ARBA00022692"/>
    </source>
</evidence>
<dbReference type="Pfam" id="PF07885">
    <property type="entry name" value="Ion_trans_2"/>
    <property type="match status" value="2"/>
</dbReference>
<feature type="domain" description="Potassium channel" evidence="11">
    <location>
        <begin position="182"/>
        <end position="279"/>
    </location>
</feature>
<evidence type="ECO:0000256" key="8">
    <source>
        <dbReference type="RuleBase" id="RU003857"/>
    </source>
</evidence>
<dbReference type="GO" id="GO:0022841">
    <property type="term" value="F:potassium ion leak channel activity"/>
    <property type="evidence" value="ECO:0007669"/>
    <property type="project" value="TreeGrafter"/>
</dbReference>
<dbReference type="GO" id="GO:0015271">
    <property type="term" value="F:outward rectifier potassium channel activity"/>
    <property type="evidence" value="ECO:0007669"/>
    <property type="project" value="TreeGrafter"/>
</dbReference>
<sequence>MSPKDLPPEGTSGSGDNGDEEDRTSEELQPLVPKRCDEDRVKFLPVVLAAASMIIVGTAAGVFFEGWQFITALYITCQIVTTVGYGDFTVHTGVMQGFCALYALVLIVLVAYVLNLGIEKVNQRNADLVVAGIHAEAQAMANAIGQGRRFSFVLDAVEVGDMERRFQRNKNVIGASGLAALFILFGTVFYATYESCTCSYGQSHVNGCDLASFETCSRTGGYVKSWVSSFYMSVITLTTIGFGDYTPRSRVGRLVAIPWMILGVASMAKWVAEVQRFFFEQRHQAKKAKVPQAVRDSFFGLASVDDRETLGRSEYRTYMLLQQGVVTKEQIGAIDAHFDRVAPASSARPGRQGVTRADLRARHAATS</sequence>
<accession>A0A6U6QR24</accession>
<reference evidence="12" key="1">
    <citation type="submission" date="2021-01" db="EMBL/GenBank/DDBJ databases">
        <authorList>
            <person name="Corre E."/>
            <person name="Pelletier E."/>
            <person name="Niang G."/>
            <person name="Scheremetjew M."/>
            <person name="Finn R."/>
            <person name="Kale V."/>
            <person name="Holt S."/>
            <person name="Cochrane G."/>
            <person name="Meng A."/>
            <person name="Brown T."/>
            <person name="Cohen L."/>
        </authorList>
    </citation>
    <scope>NUCLEOTIDE SEQUENCE</scope>
    <source>
        <strain evidence="12">RCC3387</strain>
    </source>
</reference>
<evidence type="ECO:0000256" key="6">
    <source>
        <dbReference type="ARBA" id="ARBA00023136"/>
    </source>
</evidence>
<dbReference type="GO" id="GO:0005886">
    <property type="term" value="C:plasma membrane"/>
    <property type="evidence" value="ECO:0007669"/>
    <property type="project" value="TreeGrafter"/>
</dbReference>
<evidence type="ECO:0000256" key="5">
    <source>
        <dbReference type="ARBA" id="ARBA00023065"/>
    </source>
</evidence>
<evidence type="ECO:0000256" key="1">
    <source>
        <dbReference type="ARBA" id="ARBA00004141"/>
    </source>
</evidence>
<keyword evidence="5 8" id="KW-0406">Ion transport</keyword>
<evidence type="ECO:0000256" key="10">
    <source>
        <dbReference type="SAM" id="Phobius"/>
    </source>
</evidence>
<keyword evidence="4 10" id="KW-1133">Transmembrane helix</keyword>
<dbReference type="EMBL" id="HBGW01069817">
    <property type="protein sequence ID" value="CAD9619508.1"/>
    <property type="molecule type" value="Transcribed_RNA"/>
</dbReference>
<keyword evidence="6 10" id="KW-0472">Membrane</keyword>
<dbReference type="Gene3D" id="1.10.287.70">
    <property type="match status" value="2"/>
</dbReference>
<dbReference type="InterPro" id="IPR013099">
    <property type="entry name" value="K_chnl_dom"/>
</dbReference>
<feature type="transmembrane region" description="Helical" evidence="10">
    <location>
        <begin position="43"/>
        <end position="64"/>
    </location>
</feature>
<dbReference type="InterPro" id="IPR003280">
    <property type="entry name" value="2pore_dom_K_chnl"/>
</dbReference>
<keyword evidence="2 8" id="KW-0813">Transport</keyword>
<dbReference type="PANTHER" id="PTHR11003:SF291">
    <property type="entry name" value="IP11374P"/>
    <property type="match status" value="1"/>
</dbReference>
<feature type="transmembrane region" description="Helical" evidence="10">
    <location>
        <begin position="254"/>
        <end position="272"/>
    </location>
</feature>
<evidence type="ECO:0000256" key="7">
    <source>
        <dbReference type="ARBA" id="ARBA00023303"/>
    </source>
</evidence>
<evidence type="ECO:0000259" key="11">
    <source>
        <dbReference type="Pfam" id="PF07885"/>
    </source>
</evidence>
<name>A0A6U6QR24_9DINO</name>
<evidence type="ECO:0000313" key="12">
    <source>
        <dbReference type="EMBL" id="CAD9619508.1"/>
    </source>
</evidence>
<feature type="transmembrane region" description="Helical" evidence="10">
    <location>
        <begin position="172"/>
        <end position="193"/>
    </location>
</feature>
<gene>
    <name evidence="12" type="ORF">BRAN1462_LOCUS44516</name>
</gene>
<dbReference type="PRINTS" id="PR01333">
    <property type="entry name" value="2POREKCHANEL"/>
</dbReference>
<comment type="subcellular location">
    <subcellularLocation>
        <location evidence="1">Membrane</location>
        <topology evidence="1">Multi-pass membrane protein</topology>
    </subcellularLocation>
</comment>
<dbReference type="SUPFAM" id="SSF81324">
    <property type="entry name" value="Voltage-gated potassium channels"/>
    <property type="match status" value="2"/>
</dbReference>
<dbReference type="PANTHER" id="PTHR11003">
    <property type="entry name" value="POTASSIUM CHANNEL, SUBFAMILY K"/>
    <property type="match status" value="1"/>
</dbReference>
<dbReference type="AlphaFoldDB" id="A0A6U6QR24"/>
<keyword evidence="3 8" id="KW-0812">Transmembrane</keyword>
<proteinExistence type="inferred from homology"/>
<comment type="similarity">
    <text evidence="8">Belongs to the two pore domain potassium channel (TC 1.A.1.8) family.</text>
</comment>
<feature type="region of interest" description="Disordered" evidence="9">
    <location>
        <begin position="1"/>
        <end position="31"/>
    </location>
</feature>
<dbReference type="GO" id="GO:0030322">
    <property type="term" value="P:stabilization of membrane potential"/>
    <property type="evidence" value="ECO:0007669"/>
    <property type="project" value="TreeGrafter"/>
</dbReference>
<keyword evidence="7 8" id="KW-0407">Ion channel</keyword>
<feature type="transmembrane region" description="Helical" evidence="10">
    <location>
        <begin position="225"/>
        <end position="242"/>
    </location>
</feature>
<protein>
    <recommendedName>
        <fullName evidence="11">Potassium channel domain-containing protein</fullName>
    </recommendedName>
</protein>
<feature type="transmembrane region" description="Helical" evidence="10">
    <location>
        <begin position="94"/>
        <end position="114"/>
    </location>
</feature>
<feature type="region of interest" description="Disordered" evidence="9">
    <location>
        <begin position="344"/>
        <end position="367"/>
    </location>
</feature>
<evidence type="ECO:0000256" key="2">
    <source>
        <dbReference type="ARBA" id="ARBA00022448"/>
    </source>
</evidence>
<evidence type="ECO:0000256" key="9">
    <source>
        <dbReference type="SAM" id="MobiDB-lite"/>
    </source>
</evidence>
<feature type="domain" description="Potassium channel" evidence="11">
    <location>
        <begin position="53"/>
        <end position="119"/>
    </location>
</feature>
<organism evidence="12">
    <name type="scientific">Zooxanthella nutricula</name>
    <dbReference type="NCBI Taxonomy" id="1333877"/>
    <lineage>
        <taxon>Eukaryota</taxon>
        <taxon>Sar</taxon>
        <taxon>Alveolata</taxon>
        <taxon>Dinophyceae</taxon>
        <taxon>Peridiniales</taxon>
        <taxon>Peridiniales incertae sedis</taxon>
        <taxon>Zooxanthella</taxon>
    </lineage>
</organism>